<dbReference type="GO" id="GO:0047733">
    <property type="term" value="F:CDP-glucose 4,6-dehydratase activity"/>
    <property type="evidence" value="ECO:0007669"/>
    <property type="project" value="UniProtKB-EC"/>
</dbReference>
<reference evidence="2" key="1">
    <citation type="journal article" date="2022" name="bioRxiv">
        <title>Thiovibrio frasassiensisgen. nov., sp. nov., an autotrophic, elemental sulfur disproportionating bacterium isolated from sulfidic karst sediment, and proposal of Thiovibrionaceae fam. nov.</title>
        <authorList>
            <person name="Aronson H."/>
            <person name="Thomas C."/>
            <person name="Bhattacharyya M."/>
            <person name="Eckstein S."/>
            <person name="Jensen S."/>
            <person name="Barco R."/>
            <person name="Macalady J."/>
            <person name="Amend J."/>
        </authorList>
    </citation>
    <scope>NUCLEOTIDE SEQUENCE</scope>
    <source>
        <strain evidence="2">RS19-109</strain>
    </source>
</reference>
<dbReference type="InterPro" id="IPR013445">
    <property type="entry name" value="CDP_4_6_deHydtase"/>
</dbReference>
<dbReference type="EC" id="4.2.1.45" evidence="2"/>
<dbReference type="PROSITE" id="PS00061">
    <property type="entry name" value="ADH_SHORT"/>
    <property type="match status" value="1"/>
</dbReference>
<dbReference type="SUPFAM" id="SSF51735">
    <property type="entry name" value="NAD(P)-binding Rossmann-fold domains"/>
    <property type="match status" value="1"/>
</dbReference>
<keyword evidence="2" id="KW-0456">Lyase</keyword>
<dbReference type="PANTHER" id="PTHR43000">
    <property type="entry name" value="DTDP-D-GLUCOSE 4,6-DEHYDRATASE-RELATED"/>
    <property type="match status" value="1"/>
</dbReference>
<dbReference type="RefSeq" id="WP_307631774.1">
    <property type="nucleotide sequence ID" value="NZ_JAPHEH010000001.1"/>
</dbReference>
<dbReference type="AlphaFoldDB" id="A0A9X4MC00"/>
<sequence>MENLVMMNPSYWQGRSVLVTGHTGFKGGWLTLWLHRLGAKIHGYSLDPPTTPSLFEVANIAPLLDSHTLADLANLAQLQATFRETQPEVVFHLAAQPLVREGYRDPLGTLASNVMGTAHVLEVARMTASVHAIVIITTDKVYENREWEHPYREIDPLGGHDPYSASKAAAEIVTASYRASYFGQGTDHSAQLATVRAGNVIGGGDWAADRLVPDCLRAFAEDDTVRLRFPRAMRPWQHVLEPLAGYLLLAEQLLSTDGKRFAKAWNFGPDTRSDVTVGEVAEATARYWGKDASVEYMPLSDHPHEARLLRLDSTQARCELGWQPRWSLQHALEQTVAWHRTWLQGADMAAYSLEQIRAYEEHGQP</sequence>
<dbReference type="Gene3D" id="3.90.25.10">
    <property type="entry name" value="UDP-galactose 4-epimerase, domain 1"/>
    <property type="match status" value="1"/>
</dbReference>
<proteinExistence type="predicted"/>
<dbReference type="NCBIfam" id="TIGR02622">
    <property type="entry name" value="CDP_4_6_dhtase"/>
    <property type="match status" value="1"/>
</dbReference>
<feature type="domain" description="NAD(P)-binding" evidence="1">
    <location>
        <begin position="18"/>
        <end position="334"/>
    </location>
</feature>
<name>A0A9X4MC00_9BACT</name>
<accession>A0A9X4MC00</accession>
<keyword evidence="3" id="KW-1185">Reference proteome</keyword>
<evidence type="ECO:0000259" key="1">
    <source>
        <dbReference type="Pfam" id="PF16363"/>
    </source>
</evidence>
<gene>
    <name evidence="2" type="primary">rfbG</name>
    <name evidence="2" type="ORF">OLX77_01300</name>
</gene>
<dbReference type="InterPro" id="IPR016040">
    <property type="entry name" value="NAD(P)-bd_dom"/>
</dbReference>
<evidence type="ECO:0000313" key="2">
    <source>
        <dbReference type="EMBL" id="MDG4474794.1"/>
    </source>
</evidence>
<dbReference type="Pfam" id="PF16363">
    <property type="entry name" value="GDP_Man_Dehyd"/>
    <property type="match status" value="1"/>
</dbReference>
<dbReference type="EMBL" id="JAPHEH010000001">
    <property type="protein sequence ID" value="MDG4474794.1"/>
    <property type="molecule type" value="Genomic_DNA"/>
</dbReference>
<organism evidence="2 3">
    <name type="scientific">Thiovibrio frasassiensis</name>
    <dbReference type="NCBI Taxonomy" id="2984131"/>
    <lineage>
        <taxon>Bacteria</taxon>
        <taxon>Pseudomonadati</taxon>
        <taxon>Thermodesulfobacteriota</taxon>
        <taxon>Desulfobulbia</taxon>
        <taxon>Desulfobulbales</taxon>
        <taxon>Thiovibrionaceae</taxon>
        <taxon>Thiovibrio</taxon>
    </lineage>
</organism>
<comment type="caution">
    <text evidence="2">The sequence shown here is derived from an EMBL/GenBank/DDBJ whole genome shotgun (WGS) entry which is preliminary data.</text>
</comment>
<dbReference type="Proteomes" id="UP001154240">
    <property type="component" value="Unassembled WGS sequence"/>
</dbReference>
<protein>
    <submittedName>
        <fullName evidence="2">CDP-glucose 4,6-dehydratase</fullName>
        <ecNumber evidence="2">4.2.1.45</ecNumber>
    </submittedName>
</protein>
<dbReference type="Gene3D" id="3.40.50.720">
    <property type="entry name" value="NAD(P)-binding Rossmann-like Domain"/>
    <property type="match status" value="1"/>
</dbReference>
<evidence type="ECO:0000313" key="3">
    <source>
        <dbReference type="Proteomes" id="UP001154240"/>
    </source>
</evidence>
<dbReference type="InterPro" id="IPR020904">
    <property type="entry name" value="Sc_DH/Rdtase_CS"/>
</dbReference>
<reference evidence="2" key="2">
    <citation type="submission" date="2022-10" db="EMBL/GenBank/DDBJ databases">
        <authorList>
            <person name="Aronson H.S."/>
        </authorList>
    </citation>
    <scope>NUCLEOTIDE SEQUENCE</scope>
    <source>
        <strain evidence="2">RS19-109</strain>
    </source>
</reference>
<dbReference type="CDD" id="cd05252">
    <property type="entry name" value="CDP_GD_SDR_e"/>
    <property type="match status" value="1"/>
</dbReference>
<dbReference type="InterPro" id="IPR036291">
    <property type="entry name" value="NAD(P)-bd_dom_sf"/>
</dbReference>